<dbReference type="SMART" id="SM00406">
    <property type="entry name" value="IGv"/>
    <property type="match status" value="4"/>
</dbReference>
<evidence type="ECO:0000259" key="10">
    <source>
        <dbReference type="PROSITE" id="PS50835"/>
    </source>
</evidence>
<feature type="region of interest" description="Disordered" evidence="9">
    <location>
        <begin position="1394"/>
        <end position="1413"/>
    </location>
</feature>
<keyword evidence="3" id="KW-0433">Leucine-rich repeat</keyword>
<gene>
    <name evidence="11" type="primary">LOC109095173</name>
</gene>
<dbReference type="Pfam" id="PF13927">
    <property type="entry name" value="Ig_3"/>
    <property type="match status" value="5"/>
</dbReference>
<feature type="compositionally biased region" description="Polar residues" evidence="9">
    <location>
        <begin position="1287"/>
        <end position="1299"/>
    </location>
</feature>
<keyword evidence="5" id="KW-0677">Repeat</keyword>
<feature type="domain" description="Ig-like" evidence="10">
    <location>
        <begin position="1591"/>
        <end position="1680"/>
    </location>
</feature>
<keyword evidence="7" id="KW-0325">Glycoprotein</keyword>
<proteinExistence type="predicted"/>
<dbReference type="GO" id="GO:0005576">
    <property type="term" value="C:extracellular region"/>
    <property type="evidence" value="ECO:0007669"/>
    <property type="project" value="UniProtKB-SubCell"/>
</dbReference>
<evidence type="ECO:0000313" key="11">
    <source>
        <dbReference type="Ensembl" id="ENSCCRP00010003203.1"/>
    </source>
</evidence>
<dbReference type="FunFam" id="2.60.40.10:FF:001377">
    <property type="entry name" value="Matrix remodeling associated 5"/>
    <property type="match status" value="1"/>
</dbReference>
<dbReference type="InterPro" id="IPR001611">
    <property type="entry name" value="Leu-rich_rpt"/>
</dbReference>
<dbReference type="InterPro" id="IPR013783">
    <property type="entry name" value="Ig-like_fold"/>
</dbReference>
<feature type="compositionally biased region" description="Basic residues" evidence="9">
    <location>
        <begin position="1082"/>
        <end position="1098"/>
    </location>
</feature>
<dbReference type="FunFam" id="3.80.10.10:FF:000103">
    <property type="entry name" value="Immunoglobulin superfamily member 10"/>
    <property type="match status" value="1"/>
</dbReference>
<dbReference type="PANTHER" id="PTHR45842">
    <property type="entry name" value="SYNAPTIC ADHESION-LIKE MOLECULE SALM"/>
    <property type="match status" value="1"/>
</dbReference>
<feature type="domain" description="Ig-like" evidence="10">
    <location>
        <begin position="1688"/>
        <end position="1782"/>
    </location>
</feature>
<evidence type="ECO:0000256" key="8">
    <source>
        <dbReference type="ARBA" id="ARBA00023319"/>
    </source>
</evidence>
<keyword evidence="4" id="KW-0732">Signal</keyword>
<feature type="compositionally biased region" description="Polar residues" evidence="9">
    <location>
        <begin position="1537"/>
        <end position="1552"/>
    </location>
</feature>
<dbReference type="Pfam" id="PF07679">
    <property type="entry name" value="I-set"/>
    <property type="match status" value="7"/>
</dbReference>
<feature type="region of interest" description="Disordered" evidence="9">
    <location>
        <begin position="1517"/>
        <end position="1564"/>
    </location>
</feature>
<keyword evidence="8" id="KW-0393">Immunoglobulin domain</keyword>
<dbReference type="InterPro" id="IPR050467">
    <property type="entry name" value="LRFN"/>
</dbReference>
<dbReference type="CDD" id="cd00096">
    <property type="entry name" value="Ig"/>
    <property type="match status" value="4"/>
</dbReference>
<dbReference type="PANTHER" id="PTHR45842:SF25">
    <property type="entry name" value="CARBOXYPEPTIDASE N SUBUNIT 2-LIKE"/>
    <property type="match status" value="1"/>
</dbReference>
<reference evidence="11" key="1">
    <citation type="submission" date="2025-08" db="UniProtKB">
        <authorList>
            <consortium name="Ensembl"/>
        </authorList>
    </citation>
    <scope>IDENTIFICATION</scope>
</reference>
<evidence type="ECO:0000256" key="1">
    <source>
        <dbReference type="ARBA" id="ARBA00004613"/>
    </source>
</evidence>
<reference evidence="11" key="2">
    <citation type="submission" date="2025-09" db="UniProtKB">
        <authorList>
            <consortium name="Ensembl"/>
        </authorList>
    </citation>
    <scope>IDENTIFICATION</scope>
</reference>
<dbReference type="InterPro" id="IPR003591">
    <property type="entry name" value="Leu-rich_rpt_typical-subtyp"/>
</dbReference>
<dbReference type="Gene3D" id="3.80.10.10">
    <property type="entry name" value="Ribonuclease Inhibitor"/>
    <property type="match status" value="2"/>
</dbReference>
<dbReference type="InterPro" id="IPR000483">
    <property type="entry name" value="Cys-rich_flank_reg_C"/>
</dbReference>
<sequence>MCRFSFCFFLQFKVFAGVELKMGRFYAQVLLILVMVALLVVVRCCPRPCACQQPAEVHCTFRSLIAVPAGVPKQVERMNLGFNTIHRITYSSFAGLRKLELLLMHGNDVHQIPDGTFHDLISLQMLKLSYNKLKVISRQTLVGLWSLTRLHLDHNRLEFIHPNAFQGLTSLRLLQLEGNQLQQLHPATFSTFSILGHFPVSTLKHLYLSDNLLTTLSQRMLAGMPYLENLFLHGNPWTCDCRMRWFKDWNKNSPGVLKCKKDKAYPDGQLCPMCFSLKQLKKQLQELEKPTCNSPIISTAHRAISPEDTESDLLTIDEFRQPLGNISLGLSDEHGHQVDLKCVVTEPRELTSISWDYVNQYQISANVTLTLDLKCAIDRSSYERLWRLIAYYSDVPAHLQREIMLSKESYTSFRYRQDVERDALYYTGVKANIAAEPPWIMQSSMDLQLNRLQSTSKSVRLILSTHMTEVMEKESIRQQSRGWVVIESKNDTRTMQAAVVGSPAEINCSIQSSGNESVKWMLPDGSTLKTPHSNVDNRLSASNAGLLKIKSVDHSDSGVYYCIAQVSDDLTILPFRLKVEESSSPPPGGEGVTEPITGFTGGPFILPCVATGSPDAEIHWILPDGSIINKWVNISRIFVASNGSLIIRHSQLSDNGYYKCVAGNQHGMDTLATKVIISRPPGLLPLRKYSSSPQPAEGVSTQVLVTNDMESSGDNEPEEFLDKVLPRQVDLPNRRRVPSVGIRRGHPFRNSWRRPGTPRRRVGSPVVDRVNTVETRRKTSMSNNQIDPKRWASILAKVRSGGTSLKTTTPNYVQTSSNKIQESETAYTKQSEIANKIEASSADGTTIEGTWAPVKDVLYSVTMSQMPTEATEYNLDIRALDSEDSRHVEYQIAAPETDPNTDLFTVSTYITQPTVGPQMTHFTLGDSEVAEGVAVSTVWSTASYGTHLQENQSHTMDGGRVTESFQKSDDEEDEEHRVLQNPELVGEIYQGGMDHSLSLTTAKAFTEPSTETAVYSFTEILTTIKQRPQTLQKHITQKKHNVSKIPLLLTVTPTTKPTSGHKATFTNSFNASSSRARNSSSLRRRNGGRRRKPNRIRTKTNSSKSSVYVTNVTPQPTSASIVEVTNGFSVITKTTASSQTKIETSSWAKSAGVKMNITVPLTGSQPPSLGKMTHEENTDPLYSGRNNKIHTSKFHENVSMTKGRHSSDSKPAQELINTAIVPVSPSIFSHFGREQEKATIQTTILSKLSPHITNPPVKADVHEWFTSMHTPAAKHFEETQQGKITRDPSSIPTSDSSHAQLEELPGASPDNTNIQYNPTETENILSYKELEGRFPVRPFTSSSPSTQNEILKNNLEIQQGSATADTTIFEGAQHSSQVPTDSPQISPVLVLTTTNPSRLPTGSIHNKEDSSLSMNPWAPSENADLPPVTKDNITATTTTTAALKSSVVHTHMFYPNTPTSEGMLGELDNANHIPDSDKDIFVIPGKEIISKIELHRTNSRAGPPVTQFPYQLASVSEETVSQKLEEDTHKKTTTKTPMTQPLHSTSTVSSPKQKLPGKPGVQGRGSSLIHYATSGRPQQRPTAVPEGSSKPRIISTDIRSVTAHAETDAYLPCVAVGKPIPFLSWTKVSTGASVTQNTKVQRFEVSSNGTLIIHNVLPLDRGQYLCSVQNQYGEDKFVVNLIVLAEHPRVLQPRYSEVTAYLGETVRFECQSQGLPQPRITWVLPDRKMVHSSGPTHANPANVSVLSNGMLHMKSVSHMDRGIYKCIASNAAGADTISVRLTILALPPIIQQPRHENVTLPEGSTAYLNCTARGAPPPSIGWITPDGMQLRPSQFINGRNLFVFPNGTLYVRSLFPTDAGRYECSVTNVVGTAQRTIILTVRKSIIYSRAKITFSSPQKTDVVYGGRLHLDCIASGNPEPRIIWRTPSKKLVDAYYSYDQRIKVSANGTLSIVSVTEKDDGEYLCVVRNKVGDDFVPFKVIVLAKPAKIEQKTESDKKVMYGGNLKVDCVASGLPDPKIQWALPDGTMINSVMKTERNVGSRSRRYVVFDNGTLFFNEVGMREEGDYTCYAENQVGKDEMKVHVKVVADVPVIANKTNDAIRVLYGESFSLQCSAKGEPTPLILWFSPTNRAINSGSDKYFIHDNGTLVIQKVQRFDGGNYICLARNSAGQDRKVTRVEILVSPPTINGLIGTTNSMRISSVRDQRKLIDCETTGTPVPRVMWVLPENVVLPAPYYGNRMTIHRNGTLDIRSARMTDAGQLVCVARNEGGETRLVVQLDVTDILEKPKLKSPKMESLLLTVGRTINLNCSFDGSPTPQLTWILLNGSPLQSGAQFNKFLHKSDGTLVISNPALSEAGTYRCLARNAAGMVERTVTLMPGHKPEISNMYNSPVSLMNGQSLHLHCLTNTESVRLAWTLPSGMVLNRPQRAGRYAVLSNGTLSIQQASVHDRGSYTCRASNEYGSSLLTVPVIIIAYPPRITSGPAPATYAKRGVAVQLNCGAMGIPKAEVAWETPDRTRLIVSPQPRLIGNKYLHPQGSLIIQNPTIRDTGLYRCTARNVVGVDTKSTYLYVY</sequence>
<dbReference type="FunFam" id="2.60.40.10:FF:000621">
    <property type="entry name" value="Immunoglobulin superfamily member 10"/>
    <property type="match status" value="1"/>
</dbReference>
<dbReference type="SMART" id="SM00082">
    <property type="entry name" value="LRRCT"/>
    <property type="match status" value="1"/>
</dbReference>
<feature type="domain" description="Ig-like" evidence="10">
    <location>
        <begin position="1890"/>
        <end position="1969"/>
    </location>
</feature>
<dbReference type="Pfam" id="PF13855">
    <property type="entry name" value="LRR_8"/>
    <property type="match status" value="2"/>
</dbReference>
<accession>A0A8C1G3B9</accession>
<dbReference type="SMART" id="SM00408">
    <property type="entry name" value="IGc2"/>
    <property type="match status" value="12"/>
</dbReference>
<dbReference type="InterPro" id="IPR032675">
    <property type="entry name" value="LRR_dom_sf"/>
</dbReference>
<evidence type="ECO:0000256" key="5">
    <source>
        <dbReference type="ARBA" id="ARBA00022737"/>
    </source>
</evidence>
<dbReference type="SMART" id="SM00369">
    <property type="entry name" value="LRR_TYP"/>
    <property type="match status" value="5"/>
</dbReference>
<dbReference type="InterPro" id="IPR013098">
    <property type="entry name" value="Ig_I-set"/>
</dbReference>
<feature type="domain" description="Ig-like" evidence="10">
    <location>
        <begin position="574"/>
        <end position="678"/>
    </location>
</feature>
<evidence type="ECO:0000256" key="6">
    <source>
        <dbReference type="ARBA" id="ARBA00023157"/>
    </source>
</evidence>
<dbReference type="InterPro" id="IPR003598">
    <property type="entry name" value="Ig_sub2"/>
</dbReference>
<dbReference type="Gene3D" id="2.60.40.10">
    <property type="entry name" value="Immunoglobulins"/>
    <property type="match status" value="12"/>
</dbReference>
<dbReference type="Proteomes" id="UP000694427">
    <property type="component" value="Unplaced"/>
</dbReference>
<keyword evidence="12" id="KW-1185">Reference proteome</keyword>
<feature type="domain" description="Ig-like" evidence="10">
    <location>
        <begin position="2477"/>
        <end position="2570"/>
    </location>
</feature>
<feature type="domain" description="Ig-like" evidence="10">
    <location>
        <begin position="2287"/>
        <end position="2375"/>
    </location>
</feature>
<organism evidence="11 12">
    <name type="scientific">Cyprinus carpio</name>
    <name type="common">Common carp</name>
    <dbReference type="NCBI Taxonomy" id="7962"/>
    <lineage>
        <taxon>Eukaryota</taxon>
        <taxon>Metazoa</taxon>
        <taxon>Chordata</taxon>
        <taxon>Craniata</taxon>
        <taxon>Vertebrata</taxon>
        <taxon>Euteleostomi</taxon>
        <taxon>Actinopterygii</taxon>
        <taxon>Neopterygii</taxon>
        <taxon>Teleostei</taxon>
        <taxon>Ostariophysi</taxon>
        <taxon>Cypriniformes</taxon>
        <taxon>Cyprinidae</taxon>
        <taxon>Cyprininae</taxon>
        <taxon>Cyprinus</taxon>
    </lineage>
</organism>
<evidence type="ECO:0000256" key="3">
    <source>
        <dbReference type="ARBA" id="ARBA00022614"/>
    </source>
</evidence>
<feature type="compositionally biased region" description="Basic and acidic residues" evidence="9">
    <location>
        <begin position="1276"/>
        <end position="1286"/>
    </location>
</feature>
<dbReference type="FunFam" id="2.60.40.10:FF:000032">
    <property type="entry name" value="palladin isoform X1"/>
    <property type="match status" value="2"/>
</dbReference>
<keyword evidence="2" id="KW-0964">Secreted</keyword>
<feature type="domain" description="Ig-like" evidence="10">
    <location>
        <begin position="2091"/>
        <end position="2176"/>
    </location>
</feature>
<feature type="compositionally biased region" description="Polar residues" evidence="9">
    <location>
        <begin position="1394"/>
        <end position="1404"/>
    </location>
</feature>
<evidence type="ECO:0000256" key="9">
    <source>
        <dbReference type="SAM" id="MobiDB-lite"/>
    </source>
</evidence>
<dbReference type="InterPro" id="IPR003599">
    <property type="entry name" value="Ig_sub"/>
</dbReference>
<dbReference type="InterPro" id="IPR013106">
    <property type="entry name" value="Ig_V-set"/>
</dbReference>
<feature type="region of interest" description="Disordered" evidence="9">
    <location>
        <begin position="1276"/>
        <end position="1316"/>
    </location>
</feature>
<dbReference type="InterPro" id="IPR007110">
    <property type="entry name" value="Ig-like_dom"/>
</dbReference>
<feature type="domain" description="Ig-like" evidence="10">
    <location>
        <begin position="2185"/>
        <end position="2281"/>
    </location>
</feature>
<evidence type="ECO:0000256" key="4">
    <source>
        <dbReference type="ARBA" id="ARBA00022729"/>
    </source>
</evidence>
<comment type="subcellular location">
    <subcellularLocation>
        <location evidence="1">Secreted</location>
    </subcellularLocation>
</comment>
<evidence type="ECO:0000256" key="7">
    <source>
        <dbReference type="ARBA" id="ARBA00023180"/>
    </source>
</evidence>
<feature type="domain" description="Ig-like" evidence="10">
    <location>
        <begin position="501"/>
        <end position="573"/>
    </location>
</feature>
<dbReference type="PROSITE" id="PS50835">
    <property type="entry name" value="IG_LIKE"/>
    <property type="match status" value="12"/>
</dbReference>
<evidence type="ECO:0000313" key="12">
    <source>
        <dbReference type="Proteomes" id="UP000694427"/>
    </source>
</evidence>
<evidence type="ECO:0000256" key="2">
    <source>
        <dbReference type="ARBA" id="ARBA00022525"/>
    </source>
</evidence>
<dbReference type="InterPro" id="IPR036179">
    <property type="entry name" value="Ig-like_dom_sf"/>
</dbReference>
<feature type="domain" description="Ig-like" evidence="10">
    <location>
        <begin position="1986"/>
        <end position="2087"/>
    </location>
</feature>
<dbReference type="SUPFAM" id="SSF52058">
    <property type="entry name" value="L domain-like"/>
    <property type="match status" value="1"/>
</dbReference>
<feature type="region of interest" description="Disordered" evidence="9">
    <location>
        <begin position="1054"/>
        <end position="1105"/>
    </location>
</feature>
<dbReference type="FunFam" id="2.60.40.10:FF:000537">
    <property type="entry name" value="immunoglobulin superfamily member 10"/>
    <property type="match status" value="1"/>
</dbReference>
<keyword evidence="6" id="KW-1015">Disulfide bond</keyword>
<dbReference type="Ensembl" id="ENSCCRT00010003454.1">
    <property type="protein sequence ID" value="ENSCCRP00010003203.1"/>
    <property type="gene ID" value="ENSCCRG00010001351.1"/>
</dbReference>
<dbReference type="FunFam" id="2.60.40.10:FF:001306">
    <property type="entry name" value="Matrix remodeling associated 5"/>
    <property type="match status" value="1"/>
</dbReference>
<dbReference type="SMART" id="SM00409">
    <property type="entry name" value="IG"/>
    <property type="match status" value="12"/>
</dbReference>
<name>A0A8C1G3B9_CYPCA</name>
<feature type="domain" description="Ig-like" evidence="10">
    <location>
        <begin position="1787"/>
        <end position="1880"/>
    </location>
</feature>
<feature type="domain" description="Ig-like" evidence="10">
    <location>
        <begin position="2382"/>
        <end position="2467"/>
    </location>
</feature>
<dbReference type="SUPFAM" id="SSF48726">
    <property type="entry name" value="Immunoglobulin"/>
    <property type="match status" value="12"/>
</dbReference>
<feature type="compositionally biased region" description="Low complexity" evidence="9">
    <location>
        <begin position="1067"/>
        <end position="1081"/>
    </location>
</feature>
<protein>
    <submittedName>
        <fullName evidence="11">Matrix-remodelling associated 5a</fullName>
    </submittedName>
</protein>